<evidence type="ECO:0000313" key="2">
    <source>
        <dbReference type="Proteomes" id="UP001432360"/>
    </source>
</evidence>
<dbReference type="EMBL" id="CP133148">
    <property type="protein sequence ID" value="WVT05653.1"/>
    <property type="molecule type" value="Genomic_DNA"/>
</dbReference>
<evidence type="ECO:0008006" key="3">
    <source>
        <dbReference type="Google" id="ProtNLM"/>
    </source>
</evidence>
<sequence>MDVQKAGMTRLLLAAPELRNSPWMMQDLAFLQLCEMYEHACVRRDALRCASDKDDESLLRLEEECRALQAAAIAYIRERKFSGII</sequence>
<proteinExistence type="predicted"/>
<gene>
    <name evidence="1" type="ORF">RB548_09770</name>
</gene>
<evidence type="ECO:0000313" key="1">
    <source>
        <dbReference type="EMBL" id="WVT05653.1"/>
    </source>
</evidence>
<keyword evidence="2" id="KW-1185">Reference proteome</keyword>
<organism evidence="1 2">
    <name type="scientific">Sinorhizobium chiapasense</name>
    <dbReference type="NCBI Taxonomy" id="501572"/>
    <lineage>
        <taxon>Bacteria</taxon>
        <taxon>Pseudomonadati</taxon>
        <taxon>Pseudomonadota</taxon>
        <taxon>Alphaproteobacteria</taxon>
        <taxon>Hyphomicrobiales</taxon>
        <taxon>Rhizobiaceae</taxon>
        <taxon>Sinorhizobium/Ensifer group</taxon>
        <taxon>Sinorhizobium</taxon>
    </lineage>
</organism>
<dbReference type="RefSeq" id="WP_331374728.1">
    <property type="nucleotide sequence ID" value="NZ_CP133148.1"/>
</dbReference>
<reference evidence="1" key="1">
    <citation type="submission" date="2023-08" db="EMBL/GenBank/DDBJ databases">
        <title>Complete genome sequence of Sinorhizobium chiapanecum ITTG S70 isolated from Acaciella angustissima nodules in Chiapas-Mexico.</title>
        <authorList>
            <person name="Rincon-Rosales R."/>
            <person name="Rogel M.A."/>
            <person name="Rincon-Medina C.I."/>
            <person name="Guerrero G."/>
            <person name="Manzano-Gomez L.A."/>
            <person name="Lopez-Lopez A."/>
            <person name="Rincon Molina F.A."/>
            <person name="Martinez-Romero E."/>
        </authorList>
    </citation>
    <scope>NUCLEOTIDE SEQUENCE</scope>
    <source>
        <strain evidence="1">ITTG S70</strain>
    </source>
</reference>
<accession>A0ABZ2BF54</accession>
<dbReference type="Proteomes" id="UP001432360">
    <property type="component" value="Chromosome"/>
</dbReference>
<name>A0ABZ2BF54_9HYPH</name>
<protein>
    <recommendedName>
        <fullName evidence="3">Nodulation protein</fullName>
    </recommendedName>
</protein>